<name>A0A1I4NJS5_9HYPH</name>
<protein>
    <submittedName>
        <fullName evidence="1">Uncharacterized protein</fullName>
    </submittedName>
</protein>
<dbReference type="EMBL" id="FOTK01000021">
    <property type="protein sequence ID" value="SFM15557.1"/>
    <property type="molecule type" value="Genomic_DNA"/>
</dbReference>
<dbReference type="AlphaFoldDB" id="A0A1I4NJS5"/>
<sequence>MRHRPQSLLGNRCQHLALGRRSLIARRIRPLLEAGPHFKMSTPTLARIPELKSLVFELT</sequence>
<dbReference type="Proteomes" id="UP000199048">
    <property type="component" value="Unassembled WGS sequence"/>
</dbReference>
<evidence type="ECO:0000313" key="2">
    <source>
        <dbReference type="Proteomes" id="UP000199048"/>
    </source>
</evidence>
<evidence type="ECO:0000313" key="1">
    <source>
        <dbReference type="EMBL" id="SFM15557.1"/>
    </source>
</evidence>
<organism evidence="1 2">
    <name type="scientific">Methylobacterium pseudosasicola</name>
    <dbReference type="NCBI Taxonomy" id="582667"/>
    <lineage>
        <taxon>Bacteria</taxon>
        <taxon>Pseudomonadati</taxon>
        <taxon>Pseudomonadota</taxon>
        <taxon>Alphaproteobacteria</taxon>
        <taxon>Hyphomicrobiales</taxon>
        <taxon>Methylobacteriaceae</taxon>
        <taxon>Methylobacterium</taxon>
    </lineage>
</organism>
<gene>
    <name evidence="1" type="ORF">SAMN05192568_102113</name>
</gene>
<accession>A0A1I4NJS5</accession>
<proteinExistence type="predicted"/>
<reference evidence="2" key="1">
    <citation type="submission" date="2016-10" db="EMBL/GenBank/DDBJ databases">
        <authorList>
            <person name="Varghese N."/>
            <person name="Submissions S."/>
        </authorList>
    </citation>
    <scope>NUCLEOTIDE SEQUENCE [LARGE SCALE GENOMIC DNA]</scope>
    <source>
        <strain evidence="2">BL36</strain>
    </source>
</reference>
<keyword evidence="2" id="KW-1185">Reference proteome</keyword>